<keyword evidence="4" id="KW-1185">Reference proteome</keyword>
<dbReference type="PANTHER" id="PTHR34512:SF30">
    <property type="entry name" value="OUTER MEMBRANE PROTEIN ASSEMBLY FACTOR BAMB"/>
    <property type="match status" value="1"/>
</dbReference>
<accession>A0A9R1CUE4</accession>
<dbReference type="Proteomes" id="UP001139494">
    <property type="component" value="Unassembled WGS sequence"/>
</dbReference>
<feature type="compositionally biased region" description="Basic and acidic residues" evidence="1">
    <location>
        <begin position="232"/>
        <end position="241"/>
    </location>
</feature>
<feature type="region of interest" description="Disordered" evidence="1">
    <location>
        <begin position="215"/>
        <end position="252"/>
    </location>
</feature>
<feature type="domain" description="Pyrrolo-quinoline quinone repeat" evidence="2">
    <location>
        <begin position="106"/>
        <end position="321"/>
    </location>
</feature>
<reference evidence="3" key="1">
    <citation type="journal article" date="2023" name="Front. Microbiol.">
        <title>Genomic-based phylogenetic and metabolic analyses of the genus Natronomonas, and description of Natronomonas aquatica sp. nov.</title>
        <authorList>
            <person name="Garcia-Roldan A."/>
            <person name="Duran-Viseras A."/>
            <person name="de la Haba R.R."/>
            <person name="Corral P."/>
            <person name="Sanchez-Porro C."/>
            <person name="Ventosa A."/>
        </authorList>
    </citation>
    <scope>NUCLEOTIDE SEQUENCE</scope>
    <source>
        <strain evidence="3">F2-12</strain>
    </source>
</reference>
<evidence type="ECO:0000259" key="2">
    <source>
        <dbReference type="Pfam" id="PF13360"/>
    </source>
</evidence>
<dbReference type="PROSITE" id="PS51257">
    <property type="entry name" value="PROKAR_LIPOPROTEIN"/>
    <property type="match status" value="1"/>
</dbReference>
<dbReference type="SMART" id="SM00564">
    <property type="entry name" value="PQQ"/>
    <property type="match status" value="6"/>
</dbReference>
<dbReference type="PANTHER" id="PTHR34512">
    <property type="entry name" value="CELL SURFACE PROTEIN"/>
    <property type="match status" value="1"/>
</dbReference>
<name>A0A9R1CUE4_9EURY</name>
<dbReference type="Pfam" id="PF13360">
    <property type="entry name" value="PQQ_2"/>
    <property type="match status" value="2"/>
</dbReference>
<dbReference type="SUPFAM" id="SSF50998">
    <property type="entry name" value="Quinoprotein alcohol dehydrogenase-like"/>
    <property type="match status" value="2"/>
</dbReference>
<dbReference type="InterPro" id="IPR015943">
    <property type="entry name" value="WD40/YVTN_repeat-like_dom_sf"/>
</dbReference>
<organism evidence="3 4">
    <name type="scientific">Natronomonas aquatica</name>
    <dbReference type="NCBI Taxonomy" id="2841590"/>
    <lineage>
        <taxon>Archaea</taxon>
        <taxon>Methanobacteriati</taxon>
        <taxon>Methanobacteriota</taxon>
        <taxon>Stenosarchaea group</taxon>
        <taxon>Halobacteria</taxon>
        <taxon>Halobacteriales</taxon>
        <taxon>Natronomonadaceae</taxon>
        <taxon>Natronomonas</taxon>
    </lineage>
</organism>
<gene>
    <name evidence="3" type="ORF">KM295_10220</name>
</gene>
<feature type="compositionally biased region" description="Gly residues" evidence="1">
    <location>
        <begin position="33"/>
        <end position="47"/>
    </location>
</feature>
<evidence type="ECO:0000313" key="4">
    <source>
        <dbReference type="Proteomes" id="UP001139494"/>
    </source>
</evidence>
<dbReference type="EMBL" id="JAHLKM010000013">
    <property type="protein sequence ID" value="MCQ4333849.1"/>
    <property type="molecule type" value="Genomic_DNA"/>
</dbReference>
<dbReference type="Gene3D" id="2.40.10.480">
    <property type="match status" value="1"/>
</dbReference>
<feature type="domain" description="Pyrrolo-quinoline quinone repeat" evidence="2">
    <location>
        <begin position="347"/>
        <end position="424"/>
    </location>
</feature>
<dbReference type="InterPro" id="IPR011047">
    <property type="entry name" value="Quinoprotein_ADH-like_sf"/>
</dbReference>
<evidence type="ECO:0000313" key="3">
    <source>
        <dbReference type="EMBL" id="MCQ4333849.1"/>
    </source>
</evidence>
<dbReference type="InterPro" id="IPR002372">
    <property type="entry name" value="PQQ_rpt_dom"/>
</dbReference>
<feature type="compositionally biased region" description="Low complexity" evidence="1">
    <location>
        <begin position="22"/>
        <end position="32"/>
    </location>
</feature>
<proteinExistence type="predicted"/>
<dbReference type="Gene3D" id="2.130.10.10">
    <property type="entry name" value="YVTN repeat-like/Quinoprotein amine dehydrogenase"/>
    <property type="match status" value="2"/>
</dbReference>
<comment type="caution">
    <text evidence="3">The sequence shown here is derived from an EMBL/GenBank/DDBJ whole genome shotgun (WGS) entry which is preliminary data.</text>
</comment>
<sequence>MKRGLSRRAVLAASVGTFAAAAGCQAPSSDSGNGDGGGNEDGSGETGGNPDLPEPAETVEDPAEQTVIEGVRQFRRSLENWGYFPEQTVPDAVDIEWRISEHNTDDHSAPKASAVPLPDGGVVFPGDTGYLTALSPDGEVRWQQETDMDGRGIHGTPVVTEGTVYIGAYDGILYAFDAQSGEKQWENELGGSIGGSPAYDGDRIYVGVEYPDPEGSTFAVDPDSGDVLWEDSESRPTDHPHSTPAIDPVTGTMTLGSNDGTLYAWEYPELEFKWSFETDPQNDTDGEIKAPITAYDGAAFFGSWDEHIYRVDLESGTEDWSFETGGLSMVGPGVDPTRDEIYAGSHDGNLYALDAQTGEERWRFGTDRPLTGCPTVCADRIVFGSKDQTLYAVETETAEEVWHVDTDGVVTSTPRVHDGAIYFAERAPDPENGEIDGGAYKLVASE</sequence>
<dbReference type="RefSeq" id="WP_256029873.1">
    <property type="nucleotide sequence ID" value="NZ_JAHLKM010000013.1"/>
</dbReference>
<dbReference type="AlphaFoldDB" id="A0A9R1CUE4"/>
<protein>
    <submittedName>
        <fullName evidence="3">PQQ-binding-like beta-propeller repeat protein</fullName>
    </submittedName>
</protein>
<feature type="region of interest" description="Disordered" evidence="1">
    <location>
        <begin position="22"/>
        <end position="63"/>
    </location>
</feature>
<evidence type="ECO:0000256" key="1">
    <source>
        <dbReference type="SAM" id="MobiDB-lite"/>
    </source>
</evidence>
<dbReference type="InterPro" id="IPR018391">
    <property type="entry name" value="PQQ_b-propeller_rpt"/>
</dbReference>